<keyword evidence="2" id="KW-1185">Reference proteome</keyword>
<dbReference type="EMBL" id="CAJNJA010084928">
    <property type="protein sequence ID" value="CAE7937853.1"/>
    <property type="molecule type" value="Genomic_DNA"/>
</dbReference>
<reference evidence="1" key="1">
    <citation type="submission" date="2021-02" db="EMBL/GenBank/DDBJ databases">
        <authorList>
            <person name="Dougan E. K."/>
            <person name="Rhodes N."/>
            <person name="Thang M."/>
            <person name="Chan C."/>
        </authorList>
    </citation>
    <scope>NUCLEOTIDE SEQUENCE</scope>
</reference>
<dbReference type="InterPro" id="IPR036691">
    <property type="entry name" value="Endo/exonu/phosph_ase_sf"/>
</dbReference>
<sequence>MTAAILDQRRRLLGKLDRLLASLPVRSQLIVGGDFNATLIPTSGIAGYGLLQRELSDKEKEDQDLLLRLLQKYKLSALNTWGKKSGAATYLHAKGRSQIDFVCARQAVSDGEAKQTRPESTVMAGWRSTGHLPLVGSIPHRWTPWARPRRERQAPVPEGPGLEVLAQQNTNAEPCSIQELRGAVLRAECEAPEPMTRPGLEPVDELVKGCWKLRRKRQIAQTLLGAGFIFVCRYFRIQLAYMRAHRGVQRIRLRDEEGNLMSGPEECRVLAAYARDLFMAPEGVQLPLLRIPEQVLKIEAWQKAAVKLKAEKAAPHDTPPLRQWKKHCQLI</sequence>
<protein>
    <recommendedName>
        <fullName evidence="3">Endonuclease/exonuclease/phosphatase domain-containing protein</fullName>
    </recommendedName>
</protein>
<dbReference type="Gene3D" id="3.60.10.10">
    <property type="entry name" value="Endonuclease/exonuclease/phosphatase"/>
    <property type="match status" value="1"/>
</dbReference>
<dbReference type="SUPFAM" id="SSF56219">
    <property type="entry name" value="DNase I-like"/>
    <property type="match status" value="1"/>
</dbReference>
<feature type="non-terminal residue" evidence="1">
    <location>
        <position position="1"/>
    </location>
</feature>
<comment type="caution">
    <text evidence="1">The sequence shown here is derived from an EMBL/GenBank/DDBJ whole genome shotgun (WGS) entry which is preliminary data.</text>
</comment>
<dbReference type="OrthoDB" id="10668900at2759"/>
<evidence type="ECO:0008006" key="3">
    <source>
        <dbReference type="Google" id="ProtNLM"/>
    </source>
</evidence>
<proteinExistence type="predicted"/>
<dbReference type="AlphaFoldDB" id="A0A813C0L1"/>
<evidence type="ECO:0000313" key="1">
    <source>
        <dbReference type="EMBL" id="CAE7937853.1"/>
    </source>
</evidence>
<organism evidence="1 2">
    <name type="scientific">Symbiodinium necroappetens</name>
    <dbReference type="NCBI Taxonomy" id="1628268"/>
    <lineage>
        <taxon>Eukaryota</taxon>
        <taxon>Sar</taxon>
        <taxon>Alveolata</taxon>
        <taxon>Dinophyceae</taxon>
        <taxon>Suessiales</taxon>
        <taxon>Symbiodiniaceae</taxon>
        <taxon>Symbiodinium</taxon>
    </lineage>
</organism>
<gene>
    <name evidence="1" type="ORF">SNEC2469_LOCUS32919</name>
</gene>
<dbReference type="Proteomes" id="UP000601435">
    <property type="component" value="Unassembled WGS sequence"/>
</dbReference>
<evidence type="ECO:0000313" key="2">
    <source>
        <dbReference type="Proteomes" id="UP000601435"/>
    </source>
</evidence>
<name>A0A813C0L1_9DINO</name>
<accession>A0A813C0L1</accession>